<evidence type="ECO:0000313" key="5">
    <source>
        <dbReference type="EMBL" id="OGF11149.1"/>
    </source>
</evidence>
<feature type="domain" description="Beta-ketoacyl-[acyl-carrier-protein] synthase III N-terminal" evidence="4">
    <location>
        <begin position="108"/>
        <end position="185"/>
    </location>
</feature>
<feature type="domain" description="Beta-ketoacyl-[acyl-carrier-protein] synthase III C-terminal" evidence="3">
    <location>
        <begin position="236"/>
        <end position="324"/>
    </location>
</feature>
<keyword evidence="1" id="KW-0808">Transferase</keyword>
<proteinExistence type="predicted"/>
<dbReference type="InterPro" id="IPR013751">
    <property type="entry name" value="ACP_syn_III_N"/>
</dbReference>
<reference evidence="5 6" key="1">
    <citation type="journal article" date="2016" name="Nat. Commun.">
        <title>Thousands of microbial genomes shed light on interconnected biogeochemical processes in an aquifer system.</title>
        <authorList>
            <person name="Anantharaman K."/>
            <person name="Brown C.T."/>
            <person name="Hug L.A."/>
            <person name="Sharon I."/>
            <person name="Castelle C.J."/>
            <person name="Probst A.J."/>
            <person name="Thomas B.C."/>
            <person name="Singh A."/>
            <person name="Wilkins M.J."/>
            <person name="Karaoz U."/>
            <person name="Brodie E.L."/>
            <person name="Williams K.H."/>
            <person name="Hubbard S.S."/>
            <person name="Banfield J.F."/>
        </authorList>
    </citation>
    <scope>NUCLEOTIDE SEQUENCE [LARGE SCALE GENOMIC DNA]</scope>
</reference>
<dbReference type="EMBL" id="MFFM01000037">
    <property type="protein sequence ID" value="OGF11149.1"/>
    <property type="molecule type" value="Genomic_DNA"/>
</dbReference>
<dbReference type="PANTHER" id="PTHR34069">
    <property type="entry name" value="3-OXOACYL-[ACYL-CARRIER-PROTEIN] SYNTHASE 3"/>
    <property type="match status" value="1"/>
</dbReference>
<evidence type="ECO:0000313" key="6">
    <source>
        <dbReference type="Proteomes" id="UP000177230"/>
    </source>
</evidence>
<sequence>MMHSRIISTGHHIPGAEVRNSDLKQFPSNAIPLIEQKTGIKARHYAAPEQCTSDLAYLAARECLAKAGLDPGKVQGIILATSSPDRIQPATAARVQALLNADQAFAVDVNSVCSGGIYALHFADCLIRSGQYDNILVIASELYSKILNPSDFATFPYFGDGAAAVLLGSDPASPGIIGSIIKTDGRGHDVIQVPGGGTMLPGPQVSNPRDWYFTMKGREVYDFAVARGSEIIDEILAKYQVDRSQLKVVVPHQANISIIDAIAVNSGIPRSKFYVNLYNYGNTAGASVMIALSEVVASGSAGPGDQVLLVAFGGGLSWGAALIKL</sequence>
<gene>
    <name evidence="5" type="ORF">A2024_07740</name>
</gene>
<dbReference type="CDD" id="cd00830">
    <property type="entry name" value="KAS_III"/>
    <property type="match status" value="1"/>
</dbReference>
<dbReference type="InterPro" id="IPR016039">
    <property type="entry name" value="Thiolase-like"/>
</dbReference>
<dbReference type="Proteomes" id="UP000177230">
    <property type="component" value="Unassembled WGS sequence"/>
</dbReference>
<evidence type="ECO:0000259" key="4">
    <source>
        <dbReference type="Pfam" id="PF08545"/>
    </source>
</evidence>
<dbReference type="NCBIfam" id="NF006829">
    <property type="entry name" value="PRK09352.1"/>
    <property type="match status" value="1"/>
</dbReference>
<accession>A0A1F5R9N5</accession>
<keyword evidence="2" id="KW-0012">Acyltransferase</keyword>
<dbReference type="Pfam" id="PF08545">
    <property type="entry name" value="ACP_syn_III"/>
    <property type="match status" value="1"/>
</dbReference>
<protein>
    <recommendedName>
        <fullName evidence="7">3-oxoacyl-ACP synthase</fullName>
    </recommendedName>
</protein>
<dbReference type="Gene3D" id="3.40.47.10">
    <property type="match status" value="1"/>
</dbReference>
<dbReference type="GO" id="GO:0006633">
    <property type="term" value="P:fatty acid biosynthetic process"/>
    <property type="evidence" value="ECO:0007669"/>
    <property type="project" value="InterPro"/>
</dbReference>
<organism evidence="5 6">
    <name type="scientific">Candidatus Edwardsbacteria bacterium GWF2_54_11</name>
    <dbReference type="NCBI Taxonomy" id="1817851"/>
    <lineage>
        <taxon>Bacteria</taxon>
        <taxon>Candidatus Edwardsiibacteriota</taxon>
    </lineage>
</organism>
<dbReference type="Pfam" id="PF08541">
    <property type="entry name" value="ACP_syn_III_C"/>
    <property type="match status" value="1"/>
</dbReference>
<dbReference type="SUPFAM" id="SSF53901">
    <property type="entry name" value="Thiolase-like"/>
    <property type="match status" value="1"/>
</dbReference>
<name>A0A1F5R9N5_9BACT</name>
<dbReference type="GO" id="GO:0044550">
    <property type="term" value="P:secondary metabolite biosynthetic process"/>
    <property type="evidence" value="ECO:0007669"/>
    <property type="project" value="TreeGrafter"/>
</dbReference>
<evidence type="ECO:0000256" key="1">
    <source>
        <dbReference type="ARBA" id="ARBA00022679"/>
    </source>
</evidence>
<dbReference type="InterPro" id="IPR013747">
    <property type="entry name" value="ACP_syn_III_C"/>
</dbReference>
<dbReference type="PANTHER" id="PTHR34069:SF2">
    <property type="entry name" value="BETA-KETOACYL-[ACYL-CARRIER-PROTEIN] SYNTHASE III"/>
    <property type="match status" value="1"/>
</dbReference>
<evidence type="ECO:0000256" key="2">
    <source>
        <dbReference type="ARBA" id="ARBA00023315"/>
    </source>
</evidence>
<evidence type="ECO:0000259" key="3">
    <source>
        <dbReference type="Pfam" id="PF08541"/>
    </source>
</evidence>
<evidence type="ECO:0008006" key="7">
    <source>
        <dbReference type="Google" id="ProtNLM"/>
    </source>
</evidence>
<comment type="caution">
    <text evidence="5">The sequence shown here is derived from an EMBL/GenBank/DDBJ whole genome shotgun (WGS) entry which is preliminary data.</text>
</comment>
<dbReference type="GO" id="GO:0004315">
    <property type="term" value="F:3-oxoacyl-[acyl-carrier-protein] synthase activity"/>
    <property type="evidence" value="ECO:0007669"/>
    <property type="project" value="InterPro"/>
</dbReference>
<dbReference type="AlphaFoldDB" id="A0A1F5R9N5"/>